<evidence type="ECO:0000313" key="4">
    <source>
        <dbReference type="Proteomes" id="UP000244908"/>
    </source>
</evidence>
<feature type="chain" id="PRO_5016057131" evidence="1">
    <location>
        <begin position="26"/>
        <end position="175"/>
    </location>
</feature>
<sequence length="175" mass="18591">MHLWFKACQCILLVINIITPSSVLAVTVKSATVSITANVIPACNAGSTSGGTTTFGVMNFGTHSTLSREIKLIGQSNAGAILVQCAPGVNYQIVLGAGKSSNVAQRYMTGSQSGQRVNYNLYSDANYTAIWDDTQGITKTANGLQEWVNVYGYIPAQSTPVADSYIDTVQVTVSW</sequence>
<name>A0A2Y9U1Y5_9GAMM</name>
<keyword evidence="4" id="KW-1185">Reference proteome</keyword>
<dbReference type="OrthoDB" id="6505076at2"/>
<protein>
    <submittedName>
        <fullName evidence="3">Spore coat U domain-containing protein</fullName>
    </submittedName>
</protein>
<evidence type="ECO:0000259" key="2">
    <source>
        <dbReference type="Pfam" id="PF05229"/>
    </source>
</evidence>
<evidence type="ECO:0000313" key="3">
    <source>
        <dbReference type="EMBL" id="AWH89721.1"/>
    </source>
</evidence>
<organism evidence="3 4">
    <name type="scientific">Limnobaculum parvum</name>
    <dbReference type="NCBI Taxonomy" id="2172103"/>
    <lineage>
        <taxon>Bacteria</taxon>
        <taxon>Pseudomonadati</taxon>
        <taxon>Pseudomonadota</taxon>
        <taxon>Gammaproteobacteria</taxon>
        <taxon>Enterobacterales</taxon>
        <taxon>Budviciaceae</taxon>
        <taxon>Limnobaculum</taxon>
    </lineage>
</organism>
<keyword evidence="1" id="KW-0732">Signal</keyword>
<dbReference type="InterPro" id="IPR007893">
    <property type="entry name" value="Spore_coat_U/FanG"/>
</dbReference>
<dbReference type="AlphaFoldDB" id="A0A2Y9U1Y5"/>
<evidence type="ECO:0000256" key="1">
    <source>
        <dbReference type="SAM" id="SignalP"/>
    </source>
</evidence>
<dbReference type="InterPro" id="IPR053167">
    <property type="entry name" value="Spore_coat_component"/>
</dbReference>
<dbReference type="PANTHER" id="PTHR37089">
    <property type="entry name" value="PROTEIN U-RELATED"/>
    <property type="match status" value="1"/>
</dbReference>
<dbReference type="EMBL" id="CP029185">
    <property type="protein sequence ID" value="AWH89721.1"/>
    <property type="molecule type" value="Genomic_DNA"/>
</dbReference>
<accession>A0A2Y9U1Y5</accession>
<dbReference type="Proteomes" id="UP000244908">
    <property type="component" value="Chromosome"/>
</dbReference>
<dbReference type="Pfam" id="PF05229">
    <property type="entry name" value="SCPU"/>
    <property type="match status" value="1"/>
</dbReference>
<feature type="signal peptide" evidence="1">
    <location>
        <begin position="1"/>
        <end position="25"/>
    </location>
</feature>
<reference evidence="3 4" key="1">
    <citation type="journal article" date="2019" name="Int. J. Syst. Evol. Microbiol.">
        <title>Limnobaculum parvum gen. nov., sp. nov., isolated from a freshwater lake.</title>
        <authorList>
            <person name="Baek C."/>
            <person name="Shin S.K."/>
            <person name="Yi H."/>
        </authorList>
    </citation>
    <scope>NUCLEOTIDE SEQUENCE [LARGE SCALE GENOMIC DNA]</scope>
    <source>
        <strain evidence="3 4">HYN0051</strain>
    </source>
</reference>
<dbReference type="SMART" id="SM00972">
    <property type="entry name" value="SCPU"/>
    <property type="match status" value="1"/>
</dbReference>
<feature type="domain" description="Spore coat protein U/FanG" evidence="2">
    <location>
        <begin position="31"/>
        <end position="172"/>
    </location>
</feature>
<dbReference type="KEGG" id="lpv:HYN51_14945"/>
<dbReference type="PANTHER" id="PTHR37089:SF4">
    <property type="entry name" value="EXPORTED PROTEIN"/>
    <property type="match status" value="1"/>
</dbReference>
<gene>
    <name evidence="3" type="ORF">HYN51_14945</name>
</gene>
<dbReference type="RefSeq" id="WP_108901764.1">
    <property type="nucleotide sequence ID" value="NZ_CP029185.2"/>
</dbReference>
<proteinExistence type="predicted"/>